<evidence type="ECO:0000313" key="1">
    <source>
        <dbReference type="EMBL" id="KAH7940908.1"/>
    </source>
</evidence>
<organism evidence="1 2">
    <name type="scientific">Dermacentor silvarum</name>
    <name type="common">Tick</name>
    <dbReference type="NCBI Taxonomy" id="543639"/>
    <lineage>
        <taxon>Eukaryota</taxon>
        <taxon>Metazoa</taxon>
        <taxon>Ecdysozoa</taxon>
        <taxon>Arthropoda</taxon>
        <taxon>Chelicerata</taxon>
        <taxon>Arachnida</taxon>
        <taxon>Acari</taxon>
        <taxon>Parasitiformes</taxon>
        <taxon>Ixodida</taxon>
        <taxon>Ixodoidea</taxon>
        <taxon>Ixodidae</taxon>
        <taxon>Rhipicephalinae</taxon>
        <taxon>Dermacentor</taxon>
    </lineage>
</organism>
<reference evidence="1" key="1">
    <citation type="submission" date="2020-05" db="EMBL/GenBank/DDBJ databases">
        <title>Large-scale comparative analyses of tick genomes elucidate their genetic diversity and vector capacities.</title>
        <authorList>
            <person name="Jia N."/>
            <person name="Wang J."/>
            <person name="Shi W."/>
            <person name="Du L."/>
            <person name="Sun Y."/>
            <person name="Zhan W."/>
            <person name="Jiang J."/>
            <person name="Wang Q."/>
            <person name="Zhang B."/>
            <person name="Ji P."/>
            <person name="Sakyi L.B."/>
            <person name="Cui X."/>
            <person name="Yuan T."/>
            <person name="Jiang B."/>
            <person name="Yang W."/>
            <person name="Lam T.T.-Y."/>
            <person name="Chang Q."/>
            <person name="Ding S."/>
            <person name="Wang X."/>
            <person name="Zhu J."/>
            <person name="Ruan X."/>
            <person name="Zhao L."/>
            <person name="Wei J."/>
            <person name="Que T."/>
            <person name="Du C."/>
            <person name="Cheng J."/>
            <person name="Dai P."/>
            <person name="Han X."/>
            <person name="Huang E."/>
            <person name="Gao Y."/>
            <person name="Liu J."/>
            <person name="Shao H."/>
            <person name="Ye R."/>
            <person name="Li L."/>
            <person name="Wei W."/>
            <person name="Wang X."/>
            <person name="Wang C."/>
            <person name="Yang T."/>
            <person name="Huo Q."/>
            <person name="Li W."/>
            <person name="Guo W."/>
            <person name="Chen H."/>
            <person name="Zhou L."/>
            <person name="Ni X."/>
            <person name="Tian J."/>
            <person name="Zhou Y."/>
            <person name="Sheng Y."/>
            <person name="Liu T."/>
            <person name="Pan Y."/>
            <person name="Xia L."/>
            <person name="Li J."/>
            <person name="Zhao F."/>
            <person name="Cao W."/>
        </authorList>
    </citation>
    <scope>NUCLEOTIDE SEQUENCE</scope>
    <source>
        <strain evidence="1">Dsil-2018</strain>
    </source>
</reference>
<gene>
    <name evidence="1" type="ORF">HPB49_007751</name>
</gene>
<accession>A0ACB8CDZ8</accession>
<proteinExistence type="predicted"/>
<sequence>MPGISAYGVWHLLSTSSWWSQVLFFVVRTAALTLASIVVVVAVLLWILRRIHSRTLRELNELPQIRQHFPFQHQWILKTACNLPNSPVGFSTMIFAAISGFHATFQQYGRYLMYLGFTPFLILYKAEYVEEVLSSNKILTKGEQYHLLHSWLGTGLLTSTGEKWRTRRRLFTPSFHFRILEDFMPTINSESMVLANKLANLSRLGKKFDVVPLITLCTLDIICETIMGTTISAQSNENSPYVAAVNRMGELFVERVFRPLLQVDFIYGFTSMGREYARCLDTLHSFTRKVIAERKQELRKEVDDGVISLEDDQSDGGRKRARPFMDLLLLEHFKQRITEEGICEEVDTFMFEV</sequence>
<protein>
    <submittedName>
        <fullName evidence="1">Uncharacterized protein</fullName>
    </submittedName>
</protein>
<name>A0ACB8CDZ8_DERSI</name>
<dbReference type="EMBL" id="CM023476">
    <property type="protein sequence ID" value="KAH7940908.1"/>
    <property type="molecule type" value="Genomic_DNA"/>
</dbReference>
<comment type="caution">
    <text evidence="1">The sequence shown here is derived from an EMBL/GenBank/DDBJ whole genome shotgun (WGS) entry which is preliminary data.</text>
</comment>
<keyword evidence="2" id="KW-1185">Reference proteome</keyword>
<evidence type="ECO:0000313" key="2">
    <source>
        <dbReference type="Proteomes" id="UP000821865"/>
    </source>
</evidence>
<dbReference type="Proteomes" id="UP000821865">
    <property type="component" value="Chromosome 7"/>
</dbReference>